<dbReference type="InterPro" id="IPR050706">
    <property type="entry name" value="Cyclic-di-GMP_PDE-like"/>
</dbReference>
<evidence type="ECO:0000259" key="1">
    <source>
        <dbReference type="PROSITE" id="PS50883"/>
    </source>
</evidence>
<name>A0AAE2YS83_9PROT</name>
<gene>
    <name evidence="2" type="ORF">HFQ13_13605</name>
</gene>
<comment type="caution">
    <text evidence="2">The sequence shown here is derived from an EMBL/GenBank/DDBJ whole genome shotgun (WGS) entry which is preliminary data.</text>
</comment>
<dbReference type="SUPFAM" id="SSF141868">
    <property type="entry name" value="EAL domain-like"/>
    <property type="match status" value="1"/>
</dbReference>
<dbReference type="Gene3D" id="3.20.20.450">
    <property type="entry name" value="EAL domain"/>
    <property type="match status" value="1"/>
</dbReference>
<accession>A0AAE2YS83</accession>
<keyword evidence="3" id="KW-1185">Reference proteome</keyword>
<dbReference type="GO" id="GO:0071111">
    <property type="term" value="F:cyclic-guanylate-specific phosphodiesterase activity"/>
    <property type="evidence" value="ECO:0007669"/>
    <property type="project" value="InterPro"/>
</dbReference>
<protein>
    <submittedName>
        <fullName evidence="2">EAL domain-containing protein</fullName>
    </submittedName>
</protein>
<dbReference type="Proteomes" id="UP001197378">
    <property type="component" value="Unassembled WGS sequence"/>
</dbReference>
<proteinExistence type="predicted"/>
<organism evidence="2 3">
    <name type="scientific">Igneacidithiobacillus copahuensis</name>
    <dbReference type="NCBI Taxonomy" id="2724909"/>
    <lineage>
        <taxon>Bacteria</taxon>
        <taxon>Pseudomonadati</taxon>
        <taxon>Pseudomonadota</taxon>
        <taxon>Acidithiobacillia</taxon>
        <taxon>Acidithiobacillales</taxon>
        <taxon>Acidithiobacillaceae</taxon>
        <taxon>Igneacidithiobacillus</taxon>
    </lineage>
</organism>
<dbReference type="AlphaFoldDB" id="A0AAE2YS83"/>
<dbReference type="PANTHER" id="PTHR33121">
    <property type="entry name" value="CYCLIC DI-GMP PHOSPHODIESTERASE PDEF"/>
    <property type="match status" value="1"/>
</dbReference>
<dbReference type="PANTHER" id="PTHR33121:SF15">
    <property type="entry name" value="BLUE LIGHT- AND TEMPERATURE-REGULATED ANTIREPRESSOR BLUF"/>
    <property type="match status" value="1"/>
</dbReference>
<evidence type="ECO:0000313" key="3">
    <source>
        <dbReference type="Proteomes" id="UP001197378"/>
    </source>
</evidence>
<dbReference type="PROSITE" id="PS50883">
    <property type="entry name" value="EAL"/>
    <property type="match status" value="1"/>
</dbReference>
<reference evidence="2" key="1">
    <citation type="journal article" date="2021" name="ISME J.">
        <title>Genomic evolution of the class Acidithiobacillia: deep-branching Proteobacteria living in extreme acidic conditions.</title>
        <authorList>
            <person name="Moya-Beltran A."/>
            <person name="Beard S."/>
            <person name="Rojas-Villalobos C."/>
            <person name="Issotta F."/>
            <person name="Gallardo Y."/>
            <person name="Ulloa R."/>
            <person name="Giaveno A."/>
            <person name="Degli Esposti M."/>
            <person name="Johnson D.B."/>
            <person name="Quatrini R."/>
        </authorList>
    </citation>
    <scope>NUCLEOTIDE SEQUENCE</scope>
    <source>
        <strain evidence="2">VAN18-1</strain>
    </source>
</reference>
<feature type="domain" description="EAL" evidence="1">
    <location>
        <begin position="1"/>
        <end position="137"/>
    </location>
</feature>
<evidence type="ECO:0000313" key="2">
    <source>
        <dbReference type="EMBL" id="MBU2789222.1"/>
    </source>
</evidence>
<dbReference type="InterPro" id="IPR001633">
    <property type="entry name" value="EAL_dom"/>
</dbReference>
<dbReference type="EMBL" id="JAAXYO010000184">
    <property type="protein sequence ID" value="MBU2789222.1"/>
    <property type="molecule type" value="Genomic_DNA"/>
</dbReference>
<sequence length="137" mass="15702">MSMAFQPIVDNAKHQIYAYEALVRGPKEEPAGFILNQINDRNRYFFDQAARVTAIRLAAELGLSSSDCQTMLSINFMPNAIYNPKTCIRATIEAAKLYHFDLNRLIFEVAEAEKIVDRNHLMNIIDVYRYHGFTIAL</sequence>
<dbReference type="InterPro" id="IPR035919">
    <property type="entry name" value="EAL_sf"/>
</dbReference>
<dbReference type="Pfam" id="PF00563">
    <property type="entry name" value="EAL"/>
    <property type="match status" value="1"/>
</dbReference>